<comment type="caution">
    <text evidence="2">The sequence shown here is derived from an EMBL/GenBank/DDBJ whole genome shotgun (WGS) entry which is preliminary data.</text>
</comment>
<proteinExistence type="predicted"/>
<name>A0A9D3WJU8_9ROSI</name>
<organism evidence="2 3">
    <name type="scientific">Gossypium stocksii</name>
    <dbReference type="NCBI Taxonomy" id="47602"/>
    <lineage>
        <taxon>Eukaryota</taxon>
        <taxon>Viridiplantae</taxon>
        <taxon>Streptophyta</taxon>
        <taxon>Embryophyta</taxon>
        <taxon>Tracheophyta</taxon>
        <taxon>Spermatophyta</taxon>
        <taxon>Magnoliopsida</taxon>
        <taxon>eudicotyledons</taxon>
        <taxon>Gunneridae</taxon>
        <taxon>Pentapetalae</taxon>
        <taxon>rosids</taxon>
        <taxon>malvids</taxon>
        <taxon>Malvales</taxon>
        <taxon>Malvaceae</taxon>
        <taxon>Malvoideae</taxon>
        <taxon>Gossypium</taxon>
    </lineage>
</organism>
<dbReference type="AlphaFoldDB" id="A0A9D3WJU8"/>
<protein>
    <submittedName>
        <fullName evidence="2">Uncharacterized protein</fullName>
    </submittedName>
</protein>
<keyword evidence="3" id="KW-1185">Reference proteome</keyword>
<sequence>MGIKNMKRWPMSLRCKTRTTISEEESGDGSASITDIASWVTVDMTGEGQESKERGVKRGEDVKKRERPVKRNTGLSFSTSKYICLKPEYIKV</sequence>
<reference evidence="2 3" key="1">
    <citation type="journal article" date="2021" name="Plant Biotechnol. J.">
        <title>Multi-omics assisted identification of the key and species-specific regulatory components of drought-tolerant mechanisms in Gossypium stocksii.</title>
        <authorList>
            <person name="Yu D."/>
            <person name="Ke L."/>
            <person name="Zhang D."/>
            <person name="Wu Y."/>
            <person name="Sun Y."/>
            <person name="Mei J."/>
            <person name="Sun J."/>
            <person name="Sun Y."/>
        </authorList>
    </citation>
    <scope>NUCLEOTIDE SEQUENCE [LARGE SCALE GENOMIC DNA]</scope>
    <source>
        <strain evidence="3">cv. E1</strain>
        <tissue evidence="2">Leaf</tissue>
    </source>
</reference>
<dbReference type="Proteomes" id="UP000828251">
    <property type="component" value="Unassembled WGS sequence"/>
</dbReference>
<gene>
    <name evidence="2" type="ORF">J1N35_001292</name>
</gene>
<feature type="region of interest" description="Disordered" evidence="1">
    <location>
        <begin position="46"/>
        <end position="67"/>
    </location>
</feature>
<evidence type="ECO:0000256" key="1">
    <source>
        <dbReference type="SAM" id="MobiDB-lite"/>
    </source>
</evidence>
<evidence type="ECO:0000313" key="2">
    <source>
        <dbReference type="EMBL" id="KAH1129914.1"/>
    </source>
</evidence>
<accession>A0A9D3WJU8</accession>
<dbReference type="EMBL" id="JAIQCV010000001">
    <property type="protein sequence ID" value="KAH1129914.1"/>
    <property type="molecule type" value="Genomic_DNA"/>
</dbReference>
<evidence type="ECO:0000313" key="3">
    <source>
        <dbReference type="Proteomes" id="UP000828251"/>
    </source>
</evidence>
<feature type="compositionally biased region" description="Basic and acidic residues" evidence="1">
    <location>
        <begin position="49"/>
        <end position="64"/>
    </location>
</feature>